<evidence type="ECO:0000313" key="1">
    <source>
        <dbReference type="Proteomes" id="UP000095287"/>
    </source>
</evidence>
<reference evidence="2" key="1">
    <citation type="submission" date="2016-11" db="UniProtKB">
        <authorList>
            <consortium name="WormBaseParasite"/>
        </authorList>
    </citation>
    <scope>IDENTIFICATION</scope>
</reference>
<accession>A0A1I7Y098</accession>
<dbReference type="WBParaSite" id="L893_g1128.t1">
    <property type="protein sequence ID" value="L893_g1128.t1"/>
    <property type="gene ID" value="L893_g1128"/>
</dbReference>
<dbReference type="AlphaFoldDB" id="A0A1I7Y098"/>
<name>A0A1I7Y098_9BILA</name>
<evidence type="ECO:0000313" key="2">
    <source>
        <dbReference type="WBParaSite" id="L893_g1128.t1"/>
    </source>
</evidence>
<keyword evidence="1" id="KW-1185">Reference proteome</keyword>
<sequence>MPLVSAAYEKKTMLELTNVRPLQQDATHFCKFSLKIIDIERGYEINPKYPLRLLCVDRYGLRINVKAFDQNIEPKIVALQL</sequence>
<proteinExistence type="predicted"/>
<protein>
    <submittedName>
        <fullName evidence="2">MSP domain-containing protein</fullName>
    </submittedName>
</protein>
<dbReference type="Proteomes" id="UP000095287">
    <property type="component" value="Unplaced"/>
</dbReference>
<organism evidence="1 2">
    <name type="scientific">Steinernema glaseri</name>
    <dbReference type="NCBI Taxonomy" id="37863"/>
    <lineage>
        <taxon>Eukaryota</taxon>
        <taxon>Metazoa</taxon>
        <taxon>Ecdysozoa</taxon>
        <taxon>Nematoda</taxon>
        <taxon>Chromadorea</taxon>
        <taxon>Rhabditida</taxon>
        <taxon>Tylenchina</taxon>
        <taxon>Panagrolaimomorpha</taxon>
        <taxon>Strongyloidoidea</taxon>
        <taxon>Steinernematidae</taxon>
        <taxon>Steinernema</taxon>
    </lineage>
</organism>